<proteinExistence type="predicted"/>
<evidence type="ECO:0000256" key="1">
    <source>
        <dbReference type="SAM" id="MobiDB-lite"/>
    </source>
</evidence>
<reference evidence="2 3" key="1">
    <citation type="submission" date="2016-10" db="EMBL/GenBank/DDBJ databases">
        <authorList>
            <person name="de Groot N.N."/>
        </authorList>
    </citation>
    <scope>NUCLEOTIDE SEQUENCE [LARGE SCALE GENOMIC DNA]</scope>
    <source>
        <strain evidence="2 3">CGMCC 1.11030</strain>
    </source>
</reference>
<keyword evidence="3" id="KW-1185">Reference proteome</keyword>
<name>A0A1I3FS60_9RHOB</name>
<feature type="region of interest" description="Disordered" evidence="1">
    <location>
        <begin position="1"/>
        <end position="83"/>
    </location>
</feature>
<dbReference type="Proteomes" id="UP000199377">
    <property type="component" value="Unassembled WGS sequence"/>
</dbReference>
<sequence>MTDSHRPTGDAPAPEATLRDGTPAAAGPCSRPSLRLIQGGRAAAAPPARAAGRAACDLSPSPSAPRRRRRRRPAPPPEVEPEDLADAALLLLTSVREAQDARRVIERLSAEVDADALEAMLEAVAARLALLARAAHARPRPV</sequence>
<dbReference type="RefSeq" id="WP_143103304.1">
    <property type="nucleotide sequence ID" value="NZ_FOQH01000004.1"/>
</dbReference>
<evidence type="ECO:0000313" key="3">
    <source>
        <dbReference type="Proteomes" id="UP000199377"/>
    </source>
</evidence>
<gene>
    <name evidence="2" type="ORF">SAMN05216258_104483</name>
</gene>
<accession>A0A1I3FS60</accession>
<evidence type="ECO:0000313" key="2">
    <source>
        <dbReference type="EMBL" id="SFI14039.1"/>
    </source>
</evidence>
<dbReference type="EMBL" id="FOQH01000004">
    <property type="protein sequence ID" value="SFI14039.1"/>
    <property type="molecule type" value="Genomic_DNA"/>
</dbReference>
<evidence type="ECO:0008006" key="4">
    <source>
        <dbReference type="Google" id="ProtNLM"/>
    </source>
</evidence>
<dbReference type="AlphaFoldDB" id="A0A1I3FS60"/>
<feature type="compositionally biased region" description="Low complexity" evidence="1">
    <location>
        <begin position="39"/>
        <end position="61"/>
    </location>
</feature>
<protein>
    <recommendedName>
        <fullName evidence="4">Class II flagellar assembly regulator</fullName>
    </recommendedName>
</protein>
<organism evidence="2 3">
    <name type="scientific">Albimonas pacifica</name>
    <dbReference type="NCBI Taxonomy" id="1114924"/>
    <lineage>
        <taxon>Bacteria</taxon>
        <taxon>Pseudomonadati</taxon>
        <taxon>Pseudomonadota</taxon>
        <taxon>Alphaproteobacteria</taxon>
        <taxon>Rhodobacterales</taxon>
        <taxon>Paracoccaceae</taxon>
        <taxon>Albimonas</taxon>
    </lineage>
</organism>